<name>A0AAW1QJY6_9CHLO</name>
<feature type="compositionally biased region" description="Polar residues" evidence="1">
    <location>
        <begin position="596"/>
        <end position="606"/>
    </location>
</feature>
<proteinExistence type="predicted"/>
<dbReference type="GO" id="GO:1990071">
    <property type="term" value="C:TRAPPII protein complex"/>
    <property type="evidence" value="ECO:0007669"/>
    <property type="project" value="InterPro"/>
</dbReference>
<dbReference type="GO" id="GO:0034498">
    <property type="term" value="P:early endosome to Golgi transport"/>
    <property type="evidence" value="ECO:0007669"/>
    <property type="project" value="TreeGrafter"/>
</dbReference>
<dbReference type="InterPro" id="IPR056913">
    <property type="entry name" value="TRAPPC10/Trs130_N"/>
</dbReference>
<gene>
    <name evidence="3" type="ORF">WJX81_004662</name>
</gene>
<dbReference type="EMBL" id="JALJOU010000097">
    <property type="protein sequence ID" value="KAK9821757.1"/>
    <property type="molecule type" value="Genomic_DNA"/>
</dbReference>
<reference evidence="3 4" key="1">
    <citation type="journal article" date="2024" name="Nat. Commun.">
        <title>Phylogenomics reveals the evolutionary origins of lichenization in chlorophyte algae.</title>
        <authorList>
            <person name="Puginier C."/>
            <person name="Libourel C."/>
            <person name="Otte J."/>
            <person name="Skaloud P."/>
            <person name="Haon M."/>
            <person name="Grisel S."/>
            <person name="Petersen M."/>
            <person name="Berrin J.G."/>
            <person name="Delaux P.M."/>
            <person name="Dal Grande F."/>
            <person name="Keller J."/>
        </authorList>
    </citation>
    <scope>NUCLEOTIDE SEQUENCE [LARGE SCALE GENOMIC DNA]</scope>
    <source>
        <strain evidence="3 4">SAG 245.80</strain>
    </source>
</reference>
<evidence type="ECO:0000313" key="3">
    <source>
        <dbReference type="EMBL" id="KAK9821757.1"/>
    </source>
</evidence>
<evidence type="ECO:0000259" key="2">
    <source>
        <dbReference type="Pfam" id="PF23036"/>
    </source>
</evidence>
<feature type="region of interest" description="Disordered" evidence="1">
    <location>
        <begin position="383"/>
        <end position="482"/>
    </location>
</feature>
<dbReference type="GO" id="GO:0006891">
    <property type="term" value="P:intra-Golgi vesicle-mediated transport"/>
    <property type="evidence" value="ECO:0007669"/>
    <property type="project" value="TreeGrafter"/>
</dbReference>
<accession>A0AAW1QJY6</accession>
<organism evidence="3 4">
    <name type="scientific">Elliptochloris bilobata</name>
    <dbReference type="NCBI Taxonomy" id="381761"/>
    <lineage>
        <taxon>Eukaryota</taxon>
        <taxon>Viridiplantae</taxon>
        <taxon>Chlorophyta</taxon>
        <taxon>core chlorophytes</taxon>
        <taxon>Trebouxiophyceae</taxon>
        <taxon>Trebouxiophyceae incertae sedis</taxon>
        <taxon>Elliptochloris clade</taxon>
        <taxon>Elliptochloris</taxon>
    </lineage>
</organism>
<dbReference type="PANTHER" id="PTHR13251:SF3">
    <property type="entry name" value="TRAFFICKING PROTEIN PARTICLE COMPLEX SUBUNIT 10"/>
    <property type="match status" value="1"/>
</dbReference>
<feature type="compositionally biased region" description="Basic and acidic residues" evidence="1">
    <location>
        <begin position="567"/>
        <end position="576"/>
    </location>
</feature>
<sequence length="1464" mass="151952">MEDSESEPDAHFTVAVEDFGGAWANVAQALQERLPLNNITFTNKFGNSVHVNNLHIRFVQTGDVRYAKLRPFLESAVTWFRKPFALLFVVGGEDADEYKRSVRVRLRELVDRAGEAQPGAAPDWLVVYACPLVAGPASKAAGKVFAALRGDFSERKRERCVRLDALPGGRLGGAEEWARLLGAALRETFEARARAYDAEVRRLMAARQQAGWRFEELFLAKDSLARMLEAAGMAEDALRELSELEACFLEAQAPGGALAGLPFGGGGAGDDAAALLAASWRAARRAVLERGGLQQFHFRQFLFACQARLLLQLQRPGEVAERGRDFVAAFGGQLRRRHLPPLFCEAWTFSACLALAAACARALPPAQRALSREGFPGAVHVQAAAGGSPRQGHVGSDAAAGTTEATRASAFAGPRAPTAAASGKPVAASPLGPRDRQPAGPGPGSGSGSGSPPRRLQTDRAENGTMGTGSPTQSIPVKRASAAEAAPVDWGLDFVPRQPAGQDAALRDAALSGAADALPMEAPAPQGFWAAEAALLCMARTELTRLGLRLGLAAALPASALHACELPRRAPQERGSPKRASHPRALFAPDAPRGEPSQQRPVSQPGTPRRGTAPAAEAPSVEAPRVARHVRSRSDAGAFPADLPPAASVAARAEVAAERPDAGEVEEVAAPVPASASAEEGHILSMADSAASLCQRRKSESDLVAAAARGRPQSDRLDFRDPCFIERQVETGSGASSPRTPRPCVPPLPDGAALPAWLTDWRLCTALASQERFEELWVELSTAAAACAAAAGRRRSAALLGYEVAGVLAARGRAAAGAAGAGANLALCLREGWARLAAAALPDALALCRAACPAELPQLCLRMLALPLAAAPQLPRAELQAHLLAAALEQAAPTGQQAAGGASLLGPPPGDGCLDAGQALWAEPVRFSQFYGQTDAAGAPVLAPGRSWDSETGNPQRGGRTCATACVGDVVTVEVDVMSRLPDALPLAGACLRLALLQELSVALTPRESGELGGTAAAGEGARFGTRWTETEEVACLLVKCAGERTLLRPGRTRLTFHATLLKRGLYVAQRLRADLGALSLALSACAPGTGGPPAASPSMVALGEVDADGRLRGELAVLEDGAALRTLACGGRDGDAVLQARGNQWVAVTGEGGGAELPAWAAREPSLLWLHVHAGSAPAAPQAVRIEPAGARPAGSVELDVGVDYEDGCQRSHVSRLAVPVLLPVRVSVAARELPGGRIALQAMLTSNLPWPAELLSARLALQPGFVERPSALLLDDQLPMQVAARGTAALLLFAEADGRGRGVAHPVREPERGAEEVLCCEFVLEAGGEGDAPRNTVFVRLLGPFAARAGEPLTLCWRLERGGAPLSAGGADEAAPAAVPYEVAADDDAWAPAGTRSGVVALAPAAGAVGTVEAAWQPLSAGTLPVPRLRLRGVAQRDLFDVGAGHDFVQVAAAALFAGVPL</sequence>
<evidence type="ECO:0000256" key="1">
    <source>
        <dbReference type="SAM" id="MobiDB-lite"/>
    </source>
</evidence>
<protein>
    <recommendedName>
        <fullName evidence="2">TRAPPC10/Trs130 N-terminal domain-containing protein</fullName>
    </recommendedName>
</protein>
<dbReference type="Pfam" id="PF23036">
    <property type="entry name" value="TRAPPC10_1st"/>
    <property type="match status" value="1"/>
</dbReference>
<feature type="domain" description="TRAPPC10/Trs130 N-terminal" evidence="2">
    <location>
        <begin position="12"/>
        <end position="320"/>
    </location>
</feature>
<feature type="compositionally biased region" description="Low complexity" evidence="1">
    <location>
        <begin position="613"/>
        <end position="624"/>
    </location>
</feature>
<comment type="caution">
    <text evidence="3">The sequence shown here is derived from an EMBL/GenBank/DDBJ whole genome shotgun (WGS) entry which is preliminary data.</text>
</comment>
<dbReference type="GO" id="GO:0005829">
    <property type="term" value="C:cytosol"/>
    <property type="evidence" value="ECO:0007669"/>
    <property type="project" value="GOC"/>
</dbReference>
<feature type="region of interest" description="Disordered" evidence="1">
    <location>
        <begin position="567"/>
        <end position="643"/>
    </location>
</feature>
<dbReference type="Proteomes" id="UP001445335">
    <property type="component" value="Unassembled WGS sequence"/>
</dbReference>
<dbReference type="PANTHER" id="PTHR13251">
    <property type="entry name" value="EPILEPSY HOLOPROSENCEPHALY CANDIDATE 1/TMEM1"/>
    <property type="match status" value="1"/>
</dbReference>
<keyword evidence="4" id="KW-1185">Reference proteome</keyword>
<evidence type="ECO:0000313" key="4">
    <source>
        <dbReference type="Proteomes" id="UP001445335"/>
    </source>
</evidence>
<feature type="compositionally biased region" description="Low complexity" evidence="1">
    <location>
        <begin position="408"/>
        <end position="423"/>
    </location>
</feature>
<dbReference type="InterPro" id="IPR045126">
    <property type="entry name" value="TRAPPC10/Trs130"/>
</dbReference>